<feature type="region of interest" description="Disordered" evidence="10">
    <location>
        <begin position="782"/>
        <end position="809"/>
    </location>
</feature>
<dbReference type="Proteomes" id="UP000265800">
    <property type="component" value="Unassembled WGS sequence"/>
</dbReference>
<keyword evidence="13" id="KW-0255">Endonuclease</keyword>
<evidence type="ECO:0000259" key="12">
    <source>
        <dbReference type="PROSITE" id="PS51643"/>
    </source>
</evidence>
<dbReference type="GO" id="GO:0004519">
    <property type="term" value="F:endonuclease activity"/>
    <property type="evidence" value="ECO:0007669"/>
    <property type="project" value="UniProtKB-KW"/>
</dbReference>
<accession>A0A399ENE2</accession>
<dbReference type="SUPFAM" id="SSF52540">
    <property type="entry name" value="P-loop containing nucleoside triphosphate hydrolases"/>
    <property type="match status" value="1"/>
</dbReference>
<evidence type="ECO:0000256" key="5">
    <source>
        <dbReference type="ARBA" id="ARBA00022741"/>
    </source>
</evidence>
<dbReference type="NCBIfam" id="TIGR01587">
    <property type="entry name" value="cas3_core"/>
    <property type="match status" value="1"/>
</dbReference>
<keyword evidence="7 13" id="KW-0347">Helicase</keyword>
<dbReference type="OrthoDB" id="9810236at2"/>
<reference evidence="13 14" key="1">
    <citation type="submission" date="2018-08" db="EMBL/GenBank/DDBJ databases">
        <title>Meiothermus luteus KCTC 52599 genome sequencing project.</title>
        <authorList>
            <person name="Da Costa M.S."/>
            <person name="Albuquerque L."/>
            <person name="Raposo P."/>
            <person name="Froufe H.J.C."/>
            <person name="Barroso C.S."/>
            <person name="Egas C."/>
        </authorList>
    </citation>
    <scope>NUCLEOTIDE SEQUENCE [LARGE SCALE GENOMIC DNA]</scope>
    <source>
        <strain evidence="13 14">KCTC 52599</strain>
    </source>
</reference>
<keyword evidence="9" id="KW-0051">Antiviral defense</keyword>
<dbReference type="Gene3D" id="3.40.50.300">
    <property type="entry name" value="P-loop containing nucleotide triphosphate hydrolases"/>
    <property type="match status" value="2"/>
</dbReference>
<keyword evidence="5" id="KW-0547">Nucleotide-binding</keyword>
<evidence type="ECO:0000256" key="7">
    <source>
        <dbReference type="ARBA" id="ARBA00022806"/>
    </source>
</evidence>
<dbReference type="Pfam" id="PF22590">
    <property type="entry name" value="Cas3-like_C_2"/>
    <property type="match status" value="1"/>
</dbReference>
<name>A0A399ENE2_9DEIN</name>
<dbReference type="InterPro" id="IPR054712">
    <property type="entry name" value="Cas3-like_dom"/>
</dbReference>
<dbReference type="InterPro" id="IPR011545">
    <property type="entry name" value="DEAD/DEAH_box_helicase_dom"/>
</dbReference>
<dbReference type="InterPro" id="IPR006474">
    <property type="entry name" value="Helicase_Cas3_CRISPR-ass_core"/>
</dbReference>
<dbReference type="GO" id="GO:0003723">
    <property type="term" value="F:RNA binding"/>
    <property type="evidence" value="ECO:0007669"/>
    <property type="project" value="TreeGrafter"/>
</dbReference>
<dbReference type="InterPro" id="IPR027417">
    <property type="entry name" value="P-loop_NTPase"/>
</dbReference>
<evidence type="ECO:0000256" key="6">
    <source>
        <dbReference type="ARBA" id="ARBA00022801"/>
    </source>
</evidence>
<dbReference type="SMART" id="SM00487">
    <property type="entry name" value="DEXDc"/>
    <property type="match status" value="1"/>
</dbReference>
<keyword evidence="6 13" id="KW-0378">Hydrolase</keyword>
<dbReference type="PROSITE" id="PS51192">
    <property type="entry name" value="HELICASE_ATP_BIND_1"/>
    <property type="match status" value="1"/>
</dbReference>
<dbReference type="CDD" id="cd17930">
    <property type="entry name" value="DEXHc_cas3"/>
    <property type="match status" value="1"/>
</dbReference>
<evidence type="ECO:0000256" key="1">
    <source>
        <dbReference type="ARBA" id="ARBA00006847"/>
    </source>
</evidence>
<dbReference type="InterPro" id="IPR006483">
    <property type="entry name" value="CRISPR-assoc_Cas3_HD"/>
</dbReference>
<dbReference type="Pfam" id="PF18019">
    <property type="entry name" value="Cas3_HD"/>
    <property type="match status" value="1"/>
</dbReference>
<dbReference type="GO" id="GO:0016787">
    <property type="term" value="F:hydrolase activity"/>
    <property type="evidence" value="ECO:0007669"/>
    <property type="project" value="UniProtKB-KW"/>
</dbReference>
<dbReference type="InterPro" id="IPR050547">
    <property type="entry name" value="DEAD_box_RNA_helicases"/>
</dbReference>
<dbReference type="Gene3D" id="1.10.3210.30">
    <property type="match status" value="1"/>
</dbReference>
<dbReference type="EC" id="3.1.-.-" evidence="13"/>
<evidence type="ECO:0000256" key="8">
    <source>
        <dbReference type="ARBA" id="ARBA00022840"/>
    </source>
</evidence>
<keyword evidence="14" id="KW-1185">Reference proteome</keyword>
<evidence type="ECO:0000256" key="4">
    <source>
        <dbReference type="ARBA" id="ARBA00022723"/>
    </source>
</evidence>
<comment type="similarity">
    <text evidence="1">In the N-terminal section; belongs to the CRISPR-associated nuclease Cas3-HD family.</text>
</comment>
<evidence type="ECO:0000256" key="2">
    <source>
        <dbReference type="ARBA" id="ARBA00009046"/>
    </source>
</evidence>
<dbReference type="EMBL" id="QWKZ01000045">
    <property type="protein sequence ID" value="RIH85405.1"/>
    <property type="molecule type" value="Genomic_DNA"/>
</dbReference>
<dbReference type="GO" id="GO:0003724">
    <property type="term" value="F:RNA helicase activity"/>
    <property type="evidence" value="ECO:0007669"/>
    <property type="project" value="TreeGrafter"/>
</dbReference>
<dbReference type="InterPro" id="IPR014001">
    <property type="entry name" value="Helicase_ATP-bd"/>
</dbReference>
<keyword evidence="3" id="KW-0540">Nuclease</keyword>
<evidence type="ECO:0000256" key="3">
    <source>
        <dbReference type="ARBA" id="ARBA00022722"/>
    </source>
</evidence>
<comment type="caution">
    <text evidence="13">The sequence shown here is derived from an EMBL/GenBank/DDBJ whole genome shotgun (WGS) entry which is preliminary data.</text>
</comment>
<feature type="domain" description="HD Cas3-type" evidence="12">
    <location>
        <begin position="19"/>
        <end position="213"/>
    </location>
</feature>
<dbReference type="RefSeq" id="WP_119360203.1">
    <property type="nucleotide sequence ID" value="NZ_QWKZ01000045.1"/>
</dbReference>
<keyword evidence="4" id="KW-0479">Metal-binding</keyword>
<evidence type="ECO:0000313" key="13">
    <source>
        <dbReference type="EMBL" id="RIH85405.1"/>
    </source>
</evidence>
<gene>
    <name evidence="13" type="primary">cas3_2</name>
    <name evidence="13" type="ORF">Mlute_01574</name>
</gene>
<dbReference type="PROSITE" id="PS51643">
    <property type="entry name" value="HD_CAS3"/>
    <property type="match status" value="1"/>
</dbReference>
<dbReference type="GO" id="GO:0051607">
    <property type="term" value="P:defense response to virus"/>
    <property type="evidence" value="ECO:0007669"/>
    <property type="project" value="UniProtKB-KW"/>
</dbReference>
<dbReference type="InterPro" id="IPR038257">
    <property type="entry name" value="CRISPR-assoc_Cas3_HD_sf"/>
</dbReference>
<keyword evidence="8" id="KW-0067">ATP-binding</keyword>
<evidence type="ECO:0000313" key="14">
    <source>
        <dbReference type="Proteomes" id="UP000265800"/>
    </source>
</evidence>
<dbReference type="InterPro" id="IPR001650">
    <property type="entry name" value="Helicase_C-like"/>
</dbReference>
<dbReference type="AlphaFoldDB" id="A0A399ENE2"/>
<dbReference type="GO" id="GO:0005524">
    <property type="term" value="F:ATP binding"/>
    <property type="evidence" value="ECO:0007669"/>
    <property type="project" value="UniProtKB-KW"/>
</dbReference>
<evidence type="ECO:0000256" key="9">
    <source>
        <dbReference type="ARBA" id="ARBA00023118"/>
    </source>
</evidence>
<dbReference type="GO" id="GO:0046872">
    <property type="term" value="F:metal ion binding"/>
    <property type="evidence" value="ECO:0007669"/>
    <property type="project" value="UniProtKB-KW"/>
</dbReference>
<evidence type="ECO:0000256" key="10">
    <source>
        <dbReference type="SAM" id="MobiDB-lite"/>
    </source>
</evidence>
<dbReference type="SUPFAM" id="SSF109604">
    <property type="entry name" value="HD-domain/PDEase-like"/>
    <property type="match status" value="1"/>
</dbReference>
<comment type="similarity">
    <text evidence="2">In the central section; belongs to the CRISPR-associated helicase Cas3 family.</text>
</comment>
<proteinExistence type="inferred from homology"/>
<dbReference type="CDD" id="cd09641">
    <property type="entry name" value="Cas3''_I"/>
    <property type="match status" value="1"/>
</dbReference>
<sequence>MVLSERAKALWAKSDRDKDQGRWHPLIAHLLDVAACAEAILEREPKRTLELYAQDLGLPLEPAKAWVCALAGLHDIGKASPAFQQKWEAGMKRVWEAGLTWATPPTAPPDDLPHSVISEEVLPDLLEAKGWNPRAARNVAAAVGEHHGFRATQENLDSVVGKEKGKGAWDKVRGELFEAVLNVLNVGEAPKVPLYGGAAFQRLAGLTSFADWIGSSLDFHPLGDDLGEYYQKAKARAAQKLDSLGWFRREPLMPEPQSLEAVFAYLGRPEEPFRARPLQAALERLLEEISAPALFLVEAPMGEGKTEAALYAHLRLQAVNGHRGMYVALPTQATGNLMFERVKAFLDRYGKSRRLDLQLLHGASELVEAYQKIRVRPNLPDEGEEGVEAQVWFSHRKRGLLSEYAVGTVDQALLSILPTKHHFVRLWGLGNRVVVLDEVHAYDTYTSGLIETLVRWLWALGSSVVLMSATLPKAKREALLRAFGAGEIPEAEEKPYPRITRVVMGDAKPAVETFEAREQPTLALRALSLDLKAIAEKALEQARQGGCVACIVNTVQRAQELYQALASNPDGIEVSPDASRGCGFSGSPLASNPDGIEVSLFHARYPLEERLARERAVIARFGKEGRRPPKAILVATQVVEQSLDLDFDVMFTDLAPIDLVLQRAGRLHRHRGRERGQHTQPVLWVAGLEAEGVPDFGTAERVYERYVLLRSWLALRSRTQIKLPDEIDRLVQEVYSEPPPQGLSEAWREALEQAQARMDKKDSTDRDEAFYAAFGQPEETDWLEPQTFPKLPDDEPNPDDDPSLLHTRKGSPSATVVLLHKVGGRLCLDPCRKDVVSLASKLELSEAKRLFARSVKLSRGELVKNDFAALRAHRKAHGLPAKPWSETPLLAQAHPVVLEKGRAVLGELELELHPELGVVYRR</sequence>
<dbReference type="Pfam" id="PF00270">
    <property type="entry name" value="DEAD"/>
    <property type="match status" value="1"/>
</dbReference>
<dbReference type="NCBIfam" id="TIGR01596">
    <property type="entry name" value="cas3_HD"/>
    <property type="match status" value="1"/>
</dbReference>
<dbReference type="SMART" id="SM00490">
    <property type="entry name" value="HELICc"/>
    <property type="match status" value="1"/>
</dbReference>
<feature type="domain" description="Helicase ATP-binding" evidence="11">
    <location>
        <begin position="286"/>
        <end position="489"/>
    </location>
</feature>
<organism evidence="13 14">
    <name type="scientific">Meiothermus luteus</name>
    <dbReference type="NCBI Taxonomy" id="2026184"/>
    <lineage>
        <taxon>Bacteria</taxon>
        <taxon>Thermotogati</taxon>
        <taxon>Deinococcota</taxon>
        <taxon>Deinococci</taxon>
        <taxon>Thermales</taxon>
        <taxon>Thermaceae</taxon>
        <taxon>Meiothermus</taxon>
    </lineage>
</organism>
<dbReference type="PANTHER" id="PTHR47963">
    <property type="entry name" value="DEAD-BOX ATP-DEPENDENT RNA HELICASE 47, MITOCHONDRIAL"/>
    <property type="match status" value="1"/>
</dbReference>
<dbReference type="Pfam" id="PF18395">
    <property type="entry name" value="Cas3_C"/>
    <property type="match status" value="1"/>
</dbReference>
<protein>
    <submittedName>
        <fullName evidence="13">CRISPR-associated endonuclease/helicase Cas3</fullName>
        <ecNumber evidence="13">3.1.-.-</ecNumber>
    </submittedName>
</protein>
<evidence type="ECO:0000259" key="11">
    <source>
        <dbReference type="PROSITE" id="PS51192"/>
    </source>
</evidence>
<dbReference type="InterPro" id="IPR041372">
    <property type="entry name" value="Cas3_C"/>
</dbReference>
<dbReference type="PANTHER" id="PTHR47963:SF9">
    <property type="entry name" value="CRISPR-ASSOCIATED ENDONUCLEASE_HELICASE CAS3"/>
    <property type="match status" value="1"/>
</dbReference>